<evidence type="ECO:0000256" key="3">
    <source>
        <dbReference type="ARBA" id="ARBA00022723"/>
    </source>
</evidence>
<reference evidence="9" key="1">
    <citation type="journal article" date="2019" name="Int. J. Syst. Evol. Microbiol.">
        <title>The Global Catalogue of Microorganisms (GCM) 10K type strain sequencing project: providing services to taxonomists for standard genome sequencing and annotation.</title>
        <authorList>
            <consortium name="The Broad Institute Genomics Platform"/>
            <consortium name="The Broad Institute Genome Sequencing Center for Infectious Disease"/>
            <person name="Wu L."/>
            <person name="Ma J."/>
        </authorList>
    </citation>
    <scope>NUCLEOTIDE SEQUENCE [LARGE SCALE GENOMIC DNA]</scope>
    <source>
        <strain evidence="9">KCTC 42964</strain>
    </source>
</reference>
<dbReference type="NCBIfam" id="NF001614">
    <property type="entry name" value="PRK00402.1"/>
    <property type="match status" value="1"/>
</dbReference>
<dbReference type="InterPro" id="IPR036008">
    <property type="entry name" value="Aconitase_4Fe-4S_dom"/>
</dbReference>
<comment type="caution">
    <text evidence="8">The sequence shown here is derived from an EMBL/GenBank/DDBJ whole genome shotgun (WGS) entry which is preliminary data.</text>
</comment>
<dbReference type="InterPro" id="IPR006251">
    <property type="entry name" value="Homoacnase/IPMdehydase_lsu"/>
</dbReference>
<dbReference type="Proteomes" id="UP001595528">
    <property type="component" value="Unassembled WGS sequence"/>
</dbReference>
<dbReference type="Pfam" id="PF00330">
    <property type="entry name" value="Aconitase"/>
    <property type="match status" value="1"/>
</dbReference>
<dbReference type="Gene3D" id="3.30.499.10">
    <property type="entry name" value="Aconitase, domain 3"/>
    <property type="match status" value="2"/>
</dbReference>
<dbReference type="RefSeq" id="WP_379899812.1">
    <property type="nucleotide sequence ID" value="NZ_JBHRTR010000023.1"/>
</dbReference>
<dbReference type="PANTHER" id="PTHR43822:SF2">
    <property type="entry name" value="HOMOACONITASE, MITOCHONDRIAL"/>
    <property type="match status" value="1"/>
</dbReference>
<comment type="subunit">
    <text evidence="1">Heterodimer of LeuC and LeuD.</text>
</comment>
<feature type="domain" description="Aconitase/3-isopropylmalate dehydratase large subunit alpha/beta/alpha" evidence="7">
    <location>
        <begin position="31"/>
        <end position="415"/>
    </location>
</feature>
<name>A0ABV7KYS8_9PROT</name>
<evidence type="ECO:0000313" key="9">
    <source>
        <dbReference type="Proteomes" id="UP001595528"/>
    </source>
</evidence>
<accession>A0ABV7KYS8</accession>
<protein>
    <submittedName>
        <fullName evidence="8">3-isopropylmalate dehydratase large subunit</fullName>
    </submittedName>
</protein>
<organism evidence="8 9">
    <name type="scientific">Marinibaculum pumilum</name>
    <dbReference type="NCBI Taxonomy" id="1766165"/>
    <lineage>
        <taxon>Bacteria</taxon>
        <taxon>Pseudomonadati</taxon>
        <taxon>Pseudomonadota</taxon>
        <taxon>Alphaproteobacteria</taxon>
        <taxon>Rhodospirillales</taxon>
        <taxon>Rhodospirillaceae</taxon>
        <taxon>Marinibaculum</taxon>
    </lineage>
</organism>
<dbReference type="PRINTS" id="PR00415">
    <property type="entry name" value="ACONITASE"/>
</dbReference>
<dbReference type="InterPro" id="IPR015931">
    <property type="entry name" value="Acnase/IPM_dHydase_lsu_aba_1/3"/>
</dbReference>
<keyword evidence="9" id="KW-1185">Reference proteome</keyword>
<evidence type="ECO:0000256" key="2">
    <source>
        <dbReference type="ARBA" id="ARBA00022485"/>
    </source>
</evidence>
<evidence type="ECO:0000256" key="5">
    <source>
        <dbReference type="ARBA" id="ARBA00023014"/>
    </source>
</evidence>
<dbReference type="NCBIfam" id="TIGR02086">
    <property type="entry name" value="IPMI_arch"/>
    <property type="match status" value="1"/>
</dbReference>
<evidence type="ECO:0000313" key="8">
    <source>
        <dbReference type="EMBL" id="MFC3227558.1"/>
    </source>
</evidence>
<keyword evidence="2" id="KW-0004">4Fe-4S</keyword>
<keyword evidence="4" id="KW-0408">Iron</keyword>
<evidence type="ECO:0000256" key="6">
    <source>
        <dbReference type="ARBA" id="ARBA00023239"/>
    </source>
</evidence>
<dbReference type="InterPro" id="IPR011826">
    <property type="entry name" value="HAcnase/IPMdehydase_lsu_prok"/>
</dbReference>
<dbReference type="InterPro" id="IPR001030">
    <property type="entry name" value="Acoase/IPM_deHydtase_lsu_aba"/>
</dbReference>
<evidence type="ECO:0000256" key="4">
    <source>
        <dbReference type="ARBA" id="ARBA00023004"/>
    </source>
</evidence>
<proteinExistence type="predicted"/>
<keyword evidence="5" id="KW-0411">Iron-sulfur</keyword>
<sequence>MQAPLPSTLAERIVARAAGRDRVRPGEIVTARVDLAMIHDSGGPRRVKPMLEELGTGVWDPDRVVVVSDHYVPAVDAQSAAILKLTRDWVKAQSIRHFYDQMGICHVVLPERGHLRPGQFVVGGDSHSPTGGAWGAFMFGIGATDMAGVLATGETWLRVPETILLHWSGALADGVCAKDMMLHLCATLGMDGGRYQVVQYAGPTIAGLSMTERMTLSNMAAELGAQTGLIAPDAVTAEAIRAAGGDPGAWQDWQDDPDAPVAERHDFDAAALVPQVAAPHSPANAGPVMDAEPTAIDQCYIGACTGAKLEDLHAAARVLKGRRVAAGTRLLLAPASTRITAAAAADGTLAALTEAGAILLPSGCGACAGYGAGVLAEDETCMASTARNFRGRMGAASAKVWLGSPYTVAATAVAGCIADPRPLLAEAPR</sequence>
<evidence type="ECO:0000256" key="1">
    <source>
        <dbReference type="ARBA" id="ARBA00011271"/>
    </source>
</evidence>
<dbReference type="PANTHER" id="PTHR43822">
    <property type="entry name" value="HOMOACONITASE, MITOCHONDRIAL-RELATED"/>
    <property type="match status" value="1"/>
</dbReference>
<gene>
    <name evidence="8" type="ORF">ACFOGJ_09970</name>
</gene>
<dbReference type="InterPro" id="IPR050067">
    <property type="entry name" value="IPM_dehydratase_rel_enz"/>
</dbReference>
<dbReference type="EMBL" id="JBHRTR010000023">
    <property type="protein sequence ID" value="MFC3227558.1"/>
    <property type="molecule type" value="Genomic_DNA"/>
</dbReference>
<dbReference type="NCBIfam" id="TIGR01343">
    <property type="entry name" value="hacA_fam"/>
    <property type="match status" value="1"/>
</dbReference>
<keyword evidence="3" id="KW-0479">Metal-binding</keyword>
<evidence type="ECO:0000259" key="7">
    <source>
        <dbReference type="Pfam" id="PF00330"/>
    </source>
</evidence>
<dbReference type="SUPFAM" id="SSF53732">
    <property type="entry name" value="Aconitase iron-sulfur domain"/>
    <property type="match status" value="1"/>
</dbReference>
<keyword evidence="6" id="KW-0456">Lyase</keyword>